<proteinExistence type="predicted"/>
<sequence>MTLEVQSDRCRMGRADLLTAKLIVERRRARLALGNGLLRVARQVAWFESAYLGRMFTRTDARHLTKLNEQSSPWMKNGRRREGAGDAKDFCDMPCDRGSGSY</sequence>
<evidence type="ECO:0000313" key="2">
    <source>
        <dbReference type="EMBL" id="CCM75365.1"/>
    </source>
</evidence>
<comment type="caution">
    <text evidence="2">The sequence shown here is derived from an EMBL/GenBank/DDBJ whole genome shotgun (WGS) entry which is preliminary data.</text>
</comment>
<keyword evidence="3" id="KW-1185">Reference proteome</keyword>
<evidence type="ECO:0000313" key="3">
    <source>
        <dbReference type="Proteomes" id="UP000009319"/>
    </source>
</evidence>
<dbReference type="EMBL" id="CANI01000014">
    <property type="protein sequence ID" value="CCM75365.1"/>
    <property type="molecule type" value="Genomic_DNA"/>
</dbReference>
<dbReference type="Proteomes" id="UP000009319">
    <property type="component" value="Unassembled WGS sequence"/>
</dbReference>
<gene>
    <name evidence="2" type="ORF">BN77_2517</name>
</gene>
<feature type="compositionally biased region" description="Basic and acidic residues" evidence="1">
    <location>
        <begin position="80"/>
        <end position="89"/>
    </location>
</feature>
<reference evidence="2 3" key="1">
    <citation type="journal article" date="2013" name="Genome Announc.">
        <title>Draft Genome Sequence of Rhizobium mesoamericanum STM3625, a Nitrogen-Fixing Symbiont of Mimosa pudica Isolated in French Guiana (South America).</title>
        <authorList>
            <person name="Moulin L."/>
            <person name="Mornico D."/>
            <person name="Melkonian R."/>
            <person name="Klonowska A."/>
        </authorList>
    </citation>
    <scope>NUCLEOTIDE SEQUENCE [LARGE SCALE GENOMIC DNA]</scope>
    <source>
        <strain evidence="2 3">STM3625</strain>
    </source>
</reference>
<dbReference type="AlphaFoldDB" id="K0PV66"/>
<organism evidence="2 3">
    <name type="scientific">Rhizobium mesoamericanum STM3625</name>
    <dbReference type="NCBI Taxonomy" id="1211777"/>
    <lineage>
        <taxon>Bacteria</taxon>
        <taxon>Pseudomonadati</taxon>
        <taxon>Pseudomonadota</taxon>
        <taxon>Alphaproteobacteria</taxon>
        <taxon>Hyphomicrobiales</taxon>
        <taxon>Rhizobiaceae</taxon>
        <taxon>Rhizobium/Agrobacterium group</taxon>
        <taxon>Rhizobium</taxon>
    </lineage>
</organism>
<evidence type="ECO:0008006" key="4">
    <source>
        <dbReference type="Google" id="ProtNLM"/>
    </source>
</evidence>
<name>K0PV66_9HYPH</name>
<protein>
    <recommendedName>
        <fullName evidence="4">Transposase</fullName>
    </recommendedName>
</protein>
<dbReference type="HOGENOM" id="CLU_2275209_0_0_5"/>
<feature type="region of interest" description="Disordered" evidence="1">
    <location>
        <begin position="70"/>
        <end position="89"/>
    </location>
</feature>
<evidence type="ECO:0000256" key="1">
    <source>
        <dbReference type="SAM" id="MobiDB-lite"/>
    </source>
</evidence>
<accession>K0PV66</accession>